<proteinExistence type="predicted"/>
<dbReference type="AlphaFoldDB" id="A0AA35JY97"/>
<feature type="compositionally biased region" description="Pro residues" evidence="1">
    <location>
        <begin position="187"/>
        <end position="200"/>
    </location>
</feature>
<evidence type="ECO:0000313" key="2">
    <source>
        <dbReference type="EMBL" id="CAI5767324.1"/>
    </source>
</evidence>
<name>A0AA35JY97_9SAUR</name>
<dbReference type="Proteomes" id="UP001178461">
    <property type="component" value="Chromosome 2"/>
</dbReference>
<accession>A0AA35JY97</accession>
<sequence length="257" mass="27449">MPAEPTAGEVGESAKKPSPTSVRMCHLTGRRLRSSGWAAVSPRFGQAHRRAAPPPPSQLPPPSPAARLLLLLLHRVGFQSLWRLRLLLGRSRESFRCRRPPERERRRRPARKAPRPPGLSVGGNGAASPARAGRKGASPPLPSSGEGKEGARSSLATATCRVTEGAATGLRQAGATFAVRSLCSGSHPPPVPPGSIPPTPGSLRRQGICIARDRRRGDRGTSGFRQASPTYCQFIPPPPLPSRRPPRAMAGMHLQVY</sequence>
<feature type="region of interest" description="Disordered" evidence="1">
    <location>
        <begin position="184"/>
        <end position="204"/>
    </location>
</feature>
<evidence type="ECO:0000256" key="1">
    <source>
        <dbReference type="SAM" id="MobiDB-lite"/>
    </source>
</evidence>
<keyword evidence="3" id="KW-1185">Reference proteome</keyword>
<evidence type="ECO:0000313" key="3">
    <source>
        <dbReference type="Proteomes" id="UP001178461"/>
    </source>
</evidence>
<feature type="compositionally biased region" description="Basic residues" evidence="1">
    <location>
        <begin position="105"/>
        <end position="114"/>
    </location>
</feature>
<reference evidence="2" key="1">
    <citation type="submission" date="2022-12" db="EMBL/GenBank/DDBJ databases">
        <authorList>
            <person name="Alioto T."/>
            <person name="Alioto T."/>
            <person name="Gomez Garrido J."/>
        </authorList>
    </citation>
    <scope>NUCLEOTIDE SEQUENCE</scope>
</reference>
<organism evidence="2 3">
    <name type="scientific">Podarcis lilfordi</name>
    <name type="common">Lilford's wall lizard</name>
    <dbReference type="NCBI Taxonomy" id="74358"/>
    <lineage>
        <taxon>Eukaryota</taxon>
        <taxon>Metazoa</taxon>
        <taxon>Chordata</taxon>
        <taxon>Craniata</taxon>
        <taxon>Vertebrata</taxon>
        <taxon>Euteleostomi</taxon>
        <taxon>Lepidosauria</taxon>
        <taxon>Squamata</taxon>
        <taxon>Bifurcata</taxon>
        <taxon>Unidentata</taxon>
        <taxon>Episquamata</taxon>
        <taxon>Laterata</taxon>
        <taxon>Lacertibaenia</taxon>
        <taxon>Lacertidae</taxon>
        <taxon>Podarcis</taxon>
    </lineage>
</organism>
<protein>
    <submittedName>
        <fullName evidence="2">Uncharacterized protein</fullName>
    </submittedName>
</protein>
<feature type="region of interest" description="Disordered" evidence="1">
    <location>
        <begin position="1"/>
        <end position="61"/>
    </location>
</feature>
<gene>
    <name evidence="2" type="ORF">PODLI_1B021679</name>
</gene>
<dbReference type="EMBL" id="OX395127">
    <property type="protein sequence ID" value="CAI5767324.1"/>
    <property type="molecule type" value="Genomic_DNA"/>
</dbReference>
<feature type="compositionally biased region" description="Pro residues" evidence="1">
    <location>
        <begin position="52"/>
        <end position="61"/>
    </location>
</feature>
<feature type="region of interest" description="Disordered" evidence="1">
    <location>
        <begin position="97"/>
        <end position="156"/>
    </location>
</feature>